<dbReference type="AlphaFoldDB" id="A0A9Q9SUG3"/>
<name>A0A9Q9SUG3_MOOP1</name>
<reference evidence="1" key="1">
    <citation type="journal article" date="2017" name="Proc. Natl. Acad. Sci. U.S.A.">
        <title>Comparative genomics uncovers the prolific and distinctive metabolic potential of the cyanobacterial genus Moorea.</title>
        <authorList>
            <person name="Leao T."/>
            <person name="Castelao G."/>
            <person name="Korobeynikov A."/>
            <person name="Monroe E.A."/>
            <person name="Podell S."/>
            <person name="Glukhov E."/>
            <person name="Allen E.E."/>
            <person name="Gerwick W.H."/>
            <person name="Gerwick L."/>
        </authorList>
    </citation>
    <scope>NUCLEOTIDE SEQUENCE</scope>
    <source>
        <strain evidence="1">JHB</strain>
    </source>
</reference>
<organism evidence="1">
    <name type="scientific">Moorena producens (strain JHB)</name>
    <dbReference type="NCBI Taxonomy" id="1454205"/>
    <lineage>
        <taxon>Bacteria</taxon>
        <taxon>Bacillati</taxon>
        <taxon>Cyanobacteriota</taxon>
        <taxon>Cyanophyceae</taxon>
        <taxon>Coleofasciculales</taxon>
        <taxon>Coleofasciculaceae</taxon>
        <taxon>Moorena</taxon>
    </lineage>
</organism>
<dbReference type="Proteomes" id="UP000176944">
    <property type="component" value="Chromosome"/>
</dbReference>
<reference evidence="1" key="2">
    <citation type="submission" date="2022-10" db="EMBL/GenBank/DDBJ databases">
        <authorList>
            <person name="Ngo T.-E."/>
        </authorList>
    </citation>
    <scope>NUCLEOTIDE SEQUENCE</scope>
    <source>
        <strain evidence="1">JHB</strain>
    </source>
</reference>
<sequence>MGNRGVWLTGVGFLDLGRESGIGSRESGVGRGRITPLQAPQTFIMGIQPDLI</sequence>
<accession>A0A9Q9SUG3</accession>
<evidence type="ECO:0000313" key="1">
    <source>
        <dbReference type="EMBL" id="WAN69896.1"/>
    </source>
</evidence>
<proteinExistence type="predicted"/>
<dbReference type="EMBL" id="CP017708">
    <property type="protein sequence ID" value="WAN69896.1"/>
    <property type="molecule type" value="Genomic_DNA"/>
</dbReference>
<gene>
    <name evidence="1" type="ORF">BJP36_38040</name>
</gene>
<protein>
    <submittedName>
        <fullName evidence="1">Uncharacterized protein</fullName>
    </submittedName>
</protein>